<dbReference type="Gene3D" id="1.50.10.10">
    <property type="match status" value="1"/>
</dbReference>
<proteinExistence type="predicted"/>
<dbReference type="SUPFAM" id="SSF48208">
    <property type="entry name" value="Six-hairpin glycosidases"/>
    <property type="match status" value="1"/>
</dbReference>
<dbReference type="InterPro" id="IPR052043">
    <property type="entry name" value="PolySaccharide_Degr_Enz"/>
</dbReference>
<evidence type="ECO:0008006" key="4">
    <source>
        <dbReference type="Google" id="ProtNLM"/>
    </source>
</evidence>
<name>A0A9R1CX45_9BACT</name>
<dbReference type="Proteomes" id="UP000825483">
    <property type="component" value="Unassembled WGS sequence"/>
</dbReference>
<dbReference type="PANTHER" id="PTHR33886:SF8">
    <property type="entry name" value="UNSATURATED RHAMNOGALACTURONAN HYDROLASE (EUROFUNG)"/>
    <property type="match status" value="1"/>
</dbReference>
<dbReference type="InterPro" id="IPR032342">
    <property type="entry name" value="DUF4861"/>
</dbReference>
<reference evidence="2" key="1">
    <citation type="journal article" date="2022" name="Int. J. Syst. Evol. Microbiol.">
        <title>Prevotella lacticifex sp. nov., isolated from the rumen of cows.</title>
        <authorList>
            <person name="Shinkai T."/>
            <person name="Ikeyama N."/>
            <person name="Kumagai M."/>
            <person name="Ohmori H."/>
            <person name="Sakamoto M."/>
            <person name="Ohkuma M."/>
            <person name="Mitsumori M."/>
        </authorList>
    </citation>
    <scope>NUCLEOTIDE SEQUENCE</scope>
    <source>
        <strain evidence="2">R5076</strain>
    </source>
</reference>
<dbReference type="GO" id="GO:0005975">
    <property type="term" value="P:carbohydrate metabolic process"/>
    <property type="evidence" value="ECO:0007669"/>
    <property type="project" value="InterPro"/>
</dbReference>
<accession>A0A9R1CX45</accession>
<dbReference type="GO" id="GO:0016787">
    <property type="term" value="F:hydrolase activity"/>
    <property type="evidence" value="ECO:0007669"/>
    <property type="project" value="UniProtKB-KW"/>
</dbReference>
<dbReference type="InterPro" id="IPR012341">
    <property type="entry name" value="6hp_glycosidase-like_sf"/>
</dbReference>
<evidence type="ECO:0000313" key="3">
    <source>
        <dbReference type="Proteomes" id="UP000825483"/>
    </source>
</evidence>
<dbReference type="PANTHER" id="PTHR33886">
    <property type="entry name" value="UNSATURATED RHAMNOGALACTURONAN HYDROLASE (EUROFUNG)"/>
    <property type="match status" value="1"/>
</dbReference>
<dbReference type="Pfam" id="PF16153">
    <property type="entry name" value="DUF4861"/>
    <property type="match status" value="1"/>
</dbReference>
<dbReference type="InterPro" id="IPR010905">
    <property type="entry name" value="Glyco_hydro_88"/>
</dbReference>
<evidence type="ECO:0000313" key="2">
    <source>
        <dbReference type="EMBL" id="GJG58204.1"/>
    </source>
</evidence>
<organism evidence="2 3">
    <name type="scientific">Prevotella lacticifex</name>
    <dbReference type="NCBI Taxonomy" id="2854755"/>
    <lineage>
        <taxon>Bacteria</taxon>
        <taxon>Pseudomonadati</taxon>
        <taxon>Bacteroidota</taxon>
        <taxon>Bacteroidia</taxon>
        <taxon>Bacteroidales</taxon>
        <taxon>Prevotellaceae</taxon>
        <taxon>Prevotella</taxon>
    </lineage>
</organism>
<dbReference type="InterPro" id="IPR008928">
    <property type="entry name" value="6-hairpin_glycosidase_sf"/>
</dbReference>
<comment type="caution">
    <text evidence="2">The sequence shown here is derived from an EMBL/GenBank/DDBJ whole genome shotgun (WGS) entry which is preliminary data.</text>
</comment>
<dbReference type="Pfam" id="PF07470">
    <property type="entry name" value="Glyco_hydro_88"/>
    <property type="match status" value="1"/>
</dbReference>
<evidence type="ECO:0000256" key="1">
    <source>
        <dbReference type="ARBA" id="ARBA00022801"/>
    </source>
</evidence>
<sequence>MTVGRAGNINYRDTVAKTIAVVNDYWQAHHSADSPAFWNWAAYHTGNMEAYRLLGCQRWLDYSEQWADHNAWSGATEKDPARWTYRKYGEDQQHVLFADWQICFQTYIDLYNIRHARKRIARAREVMGYMADHPATDYWWWADALYMAMPVMTKMYRLTGQEKYLDKMYACLLHTDSIMLDSATGLYFRDARYVYPAHKTATGKKDFWARGCGWVLAGLAKVLQDMPPTYRHYPFFVEKYRRLAAAVASCQQPEGYWTRSMLDAAQAPGPETSGTAFFTYGLLWGINNGLLSETDYMPVVSRAWTYLSHTALQRDGSIGYVQPIGDRAIPGQTLRPSSQADFGVGAFLLAACEYVRFLDRKAAVRQVPLTVVNDGDSQWQGIVESDAAAVRKALSIADGAPLLLRNAAGQEIDAQETYDGHLLIDASVQPHSSWTCFAEAGQPRKPRRWTAGAVYKIRKDDIAWENDRCAYRAYGPALQRTGERSYGIDVWVKNTPDLVLDERYTTDRQSNIDAWPIEREGRTAEGRIFHNEGTFHLDHGNGFDGYAVGPTLGCGTPAIIASGRLIIPYCYTGCTILDNGPLRFTVRLDYSRNADGIDLGEHRIISLDKGSHFNRITVWYDSLGNATAADKAEGAAAANGSKSVEKAAGASLAAGIVINGHGQLGEGKDYIVYADPTDRPDVSGSTIYVAALFPDDKATIGRTPDNRNAVGIITDYHGEPVTYYAGAGWSRYDVPDMTVWCHIVETFIDSAKHRPAVSIGTAKTTAE</sequence>
<protein>
    <recommendedName>
        <fullName evidence="4">Glycosyl hydrolase, family 88</fullName>
    </recommendedName>
</protein>
<dbReference type="AlphaFoldDB" id="A0A9R1CX45"/>
<keyword evidence="3" id="KW-1185">Reference proteome</keyword>
<keyword evidence="1" id="KW-0378">Hydrolase</keyword>
<gene>
    <name evidence="2" type="ORF">PRLR5076_10550</name>
</gene>
<dbReference type="EMBL" id="BPUB01000001">
    <property type="protein sequence ID" value="GJG58204.1"/>
    <property type="molecule type" value="Genomic_DNA"/>
</dbReference>